<dbReference type="RefSeq" id="WP_018327293.1">
    <property type="nucleotide sequence ID" value="NZ_JACHBK010000022.1"/>
</dbReference>
<organism evidence="1 2">
    <name type="scientific">Rhizobium giardinii</name>
    <dbReference type="NCBI Taxonomy" id="56731"/>
    <lineage>
        <taxon>Bacteria</taxon>
        <taxon>Pseudomonadati</taxon>
        <taxon>Pseudomonadota</taxon>
        <taxon>Alphaproteobacteria</taxon>
        <taxon>Hyphomicrobiales</taxon>
        <taxon>Rhizobiaceae</taxon>
        <taxon>Rhizobium/Agrobacterium group</taxon>
        <taxon>Rhizobium</taxon>
    </lineage>
</organism>
<reference evidence="1 2" key="1">
    <citation type="submission" date="2020-08" db="EMBL/GenBank/DDBJ databases">
        <title>Genomic Encyclopedia of Type Strains, Phase IV (KMG-V): Genome sequencing to study the core and pangenomes of soil and plant-associated prokaryotes.</title>
        <authorList>
            <person name="Whitman W."/>
        </authorList>
    </citation>
    <scope>NUCLEOTIDE SEQUENCE [LARGE SCALE GENOMIC DNA]</scope>
    <source>
        <strain evidence="1 2">SEMIA 4084</strain>
    </source>
</reference>
<accession>A0A7W8UHT3</accession>
<comment type="caution">
    <text evidence="1">The sequence shown here is derived from an EMBL/GenBank/DDBJ whole genome shotgun (WGS) entry which is preliminary data.</text>
</comment>
<name>A0A7W8UHT3_9HYPH</name>
<sequence>MSRYTITVTKTATRHADPDAVIGYDRPLQTFFLQAFLDEEGDDLALWLGTQYRAHETLSDLRAAAIAKGYDFIPMSSGTLWKLLDDYARDALRCVPETILRDMQEGDTSTG</sequence>
<keyword evidence="2" id="KW-1185">Reference proteome</keyword>
<evidence type="ECO:0000313" key="1">
    <source>
        <dbReference type="EMBL" id="MBB5539620.1"/>
    </source>
</evidence>
<protein>
    <submittedName>
        <fullName evidence="1">Uncharacterized protein</fullName>
    </submittedName>
</protein>
<dbReference type="EMBL" id="JACHBK010000022">
    <property type="protein sequence ID" value="MBB5539620.1"/>
    <property type="molecule type" value="Genomic_DNA"/>
</dbReference>
<proteinExistence type="predicted"/>
<evidence type="ECO:0000313" key="2">
    <source>
        <dbReference type="Proteomes" id="UP000585507"/>
    </source>
</evidence>
<dbReference type="AlphaFoldDB" id="A0A7W8UHT3"/>
<gene>
    <name evidence="1" type="ORF">GGD55_006370</name>
</gene>
<dbReference type="Proteomes" id="UP000585507">
    <property type="component" value="Unassembled WGS sequence"/>
</dbReference>